<name>A0A9D9EQC2_9BACT</name>
<reference evidence="1" key="1">
    <citation type="submission" date="2020-10" db="EMBL/GenBank/DDBJ databases">
        <authorList>
            <person name="Gilroy R."/>
        </authorList>
    </citation>
    <scope>NUCLEOTIDE SEQUENCE</scope>
    <source>
        <strain evidence="1">B1-20833</strain>
    </source>
</reference>
<dbReference type="Proteomes" id="UP000823661">
    <property type="component" value="Unassembled WGS sequence"/>
</dbReference>
<protein>
    <submittedName>
        <fullName evidence="1">Uncharacterized protein</fullName>
    </submittedName>
</protein>
<dbReference type="EMBL" id="JADIMI010000019">
    <property type="protein sequence ID" value="MBO8451684.1"/>
    <property type="molecule type" value="Genomic_DNA"/>
</dbReference>
<sequence length="122" mass="14624">MLTLSRLIIDTHDDYDPWADIVVGFTDDREFVIRFEYKDYDDRSRDYLLSAYIDFDNAIRLSRQLRISLLELPDCIEKEFGGPLDRCTAGEVKDTFDEILDFIGSYRIRYRIRKEKKQDPER</sequence>
<comment type="caution">
    <text evidence="1">The sequence shown here is derived from an EMBL/GenBank/DDBJ whole genome shotgun (WGS) entry which is preliminary data.</text>
</comment>
<organism evidence="1 2">
    <name type="scientific">Candidatus Cryptobacteroides intestinavium</name>
    <dbReference type="NCBI Taxonomy" id="2840766"/>
    <lineage>
        <taxon>Bacteria</taxon>
        <taxon>Pseudomonadati</taxon>
        <taxon>Bacteroidota</taxon>
        <taxon>Bacteroidia</taxon>
        <taxon>Bacteroidales</taxon>
        <taxon>Candidatus Cryptobacteroides</taxon>
    </lineage>
</organism>
<accession>A0A9D9EQC2</accession>
<dbReference type="AlphaFoldDB" id="A0A9D9EQC2"/>
<evidence type="ECO:0000313" key="1">
    <source>
        <dbReference type="EMBL" id="MBO8451684.1"/>
    </source>
</evidence>
<evidence type="ECO:0000313" key="2">
    <source>
        <dbReference type="Proteomes" id="UP000823661"/>
    </source>
</evidence>
<reference evidence="1" key="2">
    <citation type="journal article" date="2021" name="PeerJ">
        <title>Extensive microbial diversity within the chicken gut microbiome revealed by metagenomics and culture.</title>
        <authorList>
            <person name="Gilroy R."/>
            <person name="Ravi A."/>
            <person name="Getino M."/>
            <person name="Pursley I."/>
            <person name="Horton D.L."/>
            <person name="Alikhan N.F."/>
            <person name="Baker D."/>
            <person name="Gharbi K."/>
            <person name="Hall N."/>
            <person name="Watson M."/>
            <person name="Adriaenssens E.M."/>
            <person name="Foster-Nyarko E."/>
            <person name="Jarju S."/>
            <person name="Secka A."/>
            <person name="Antonio M."/>
            <person name="Oren A."/>
            <person name="Chaudhuri R.R."/>
            <person name="La Ragione R."/>
            <person name="Hildebrand F."/>
            <person name="Pallen M.J."/>
        </authorList>
    </citation>
    <scope>NUCLEOTIDE SEQUENCE</scope>
    <source>
        <strain evidence="1">B1-20833</strain>
    </source>
</reference>
<proteinExistence type="predicted"/>
<gene>
    <name evidence="1" type="ORF">IAC06_02205</name>
</gene>